<dbReference type="EMBL" id="AVOT02027055">
    <property type="protein sequence ID" value="MBW0519039.1"/>
    <property type="molecule type" value="Genomic_DNA"/>
</dbReference>
<keyword evidence="5" id="KW-0539">Nucleus</keyword>
<protein>
    <recommendedName>
        <fullName evidence="6">HAT C-terminal dimerisation domain-containing protein</fullName>
    </recommendedName>
</protein>
<dbReference type="InterPro" id="IPR052035">
    <property type="entry name" value="ZnF_BED_domain_contain"/>
</dbReference>
<proteinExistence type="predicted"/>
<keyword evidence="4" id="KW-0862">Zinc</keyword>
<dbReference type="PANTHER" id="PTHR46481:SF10">
    <property type="entry name" value="ZINC FINGER BED DOMAIN-CONTAINING PROTEIN 39"/>
    <property type="match status" value="1"/>
</dbReference>
<dbReference type="Proteomes" id="UP000765509">
    <property type="component" value="Unassembled WGS sequence"/>
</dbReference>
<evidence type="ECO:0000256" key="3">
    <source>
        <dbReference type="ARBA" id="ARBA00022771"/>
    </source>
</evidence>
<evidence type="ECO:0000256" key="4">
    <source>
        <dbReference type="ARBA" id="ARBA00022833"/>
    </source>
</evidence>
<dbReference type="SUPFAM" id="SSF53098">
    <property type="entry name" value="Ribonuclease H-like"/>
    <property type="match status" value="1"/>
</dbReference>
<dbReference type="AlphaFoldDB" id="A0A9Q3HXY9"/>
<comment type="subcellular location">
    <subcellularLocation>
        <location evidence="1">Nucleus</location>
    </subcellularLocation>
</comment>
<gene>
    <name evidence="7" type="ORF">O181_058754</name>
</gene>
<feature type="domain" description="HAT C-terminal dimerisation" evidence="6">
    <location>
        <begin position="105"/>
        <end position="174"/>
    </location>
</feature>
<dbReference type="PANTHER" id="PTHR46481">
    <property type="entry name" value="ZINC FINGER BED DOMAIN-CONTAINING PROTEIN 4"/>
    <property type="match status" value="1"/>
</dbReference>
<dbReference type="GO" id="GO:0008270">
    <property type="term" value="F:zinc ion binding"/>
    <property type="evidence" value="ECO:0007669"/>
    <property type="project" value="UniProtKB-KW"/>
</dbReference>
<name>A0A9Q3HXY9_9BASI</name>
<evidence type="ECO:0000256" key="2">
    <source>
        <dbReference type="ARBA" id="ARBA00022723"/>
    </source>
</evidence>
<evidence type="ECO:0000256" key="1">
    <source>
        <dbReference type="ARBA" id="ARBA00004123"/>
    </source>
</evidence>
<reference evidence="7" key="1">
    <citation type="submission" date="2021-03" db="EMBL/GenBank/DDBJ databases">
        <title>Draft genome sequence of rust myrtle Austropuccinia psidii MF-1, a brazilian biotype.</title>
        <authorList>
            <person name="Quecine M.C."/>
            <person name="Pachon D.M.R."/>
            <person name="Bonatelli M.L."/>
            <person name="Correr F.H."/>
            <person name="Franceschini L.M."/>
            <person name="Leite T.F."/>
            <person name="Margarido G.R.A."/>
            <person name="Almeida C.A."/>
            <person name="Ferrarezi J.A."/>
            <person name="Labate C.A."/>
        </authorList>
    </citation>
    <scope>NUCLEOTIDE SEQUENCE</scope>
    <source>
        <strain evidence="7">MF-1</strain>
    </source>
</reference>
<evidence type="ECO:0000313" key="7">
    <source>
        <dbReference type="EMBL" id="MBW0519039.1"/>
    </source>
</evidence>
<dbReference type="InterPro" id="IPR012337">
    <property type="entry name" value="RNaseH-like_sf"/>
</dbReference>
<accession>A0A9Q3HXY9</accession>
<keyword evidence="2" id="KW-0479">Metal-binding</keyword>
<keyword evidence="8" id="KW-1185">Reference proteome</keyword>
<evidence type="ECO:0000313" key="8">
    <source>
        <dbReference type="Proteomes" id="UP000765509"/>
    </source>
</evidence>
<dbReference type="InterPro" id="IPR008906">
    <property type="entry name" value="HATC_C_dom"/>
</dbReference>
<evidence type="ECO:0000259" key="6">
    <source>
        <dbReference type="Pfam" id="PF05699"/>
    </source>
</evidence>
<dbReference type="OrthoDB" id="3268424at2759"/>
<dbReference type="GO" id="GO:0046983">
    <property type="term" value="F:protein dimerization activity"/>
    <property type="evidence" value="ECO:0007669"/>
    <property type="project" value="InterPro"/>
</dbReference>
<keyword evidence="3" id="KW-0863">Zinc-finger</keyword>
<dbReference type="Pfam" id="PF05699">
    <property type="entry name" value="Dimer_Tnp_hAT"/>
    <property type="match status" value="1"/>
</dbReference>
<organism evidence="7 8">
    <name type="scientific">Austropuccinia psidii MF-1</name>
    <dbReference type="NCBI Taxonomy" id="1389203"/>
    <lineage>
        <taxon>Eukaryota</taxon>
        <taxon>Fungi</taxon>
        <taxon>Dikarya</taxon>
        <taxon>Basidiomycota</taxon>
        <taxon>Pucciniomycotina</taxon>
        <taxon>Pucciniomycetes</taxon>
        <taxon>Pucciniales</taxon>
        <taxon>Sphaerophragmiaceae</taxon>
        <taxon>Austropuccinia</taxon>
    </lineage>
</organism>
<sequence>MATNDTLIATILNPKYRKGIFEQLGVSSSHSKEIIDLLAGEDAQLTINEGEGALGNNGSPSSDNLSELDNFDLLKHLKEPPIEASYDVLQSQGKYLQNNHPMAKGKHIIDYWKRQILCGNYPKLGKLALRYLSIPASSPLVERVFSHSGRLKCPTRASLGARTIAHLTCLKEWLNDESPPF</sequence>
<comment type="caution">
    <text evidence="7">The sequence shown here is derived from an EMBL/GenBank/DDBJ whole genome shotgun (WGS) entry which is preliminary data.</text>
</comment>
<dbReference type="GO" id="GO:0005634">
    <property type="term" value="C:nucleus"/>
    <property type="evidence" value="ECO:0007669"/>
    <property type="project" value="UniProtKB-SubCell"/>
</dbReference>
<evidence type="ECO:0000256" key="5">
    <source>
        <dbReference type="ARBA" id="ARBA00023242"/>
    </source>
</evidence>